<feature type="compositionally biased region" description="Acidic residues" evidence="12">
    <location>
        <begin position="325"/>
        <end position="334"/>
    </location>
</feature>
<proteinExistence type="inferred from homology"/>
<evidence type="ECO:0000256" key="7">
    <source>
        <dbReference type="ARBA" id="ARBA00023159"/>
    </source>
</evidence>
<dbReference type="InterPro" id="IPR036915">
    <property type="entry name" value="Cyclin-like_sf"/>
</dbReference>
<dbReference type="GO" id="GO:0000995">
    <property type="term" value="F:RNA polymerase III general transcription initiation factor activity"/>
    <property type="evidence" value="ECO:0007669"/>
    <property type="project" value="TreeGrafter"/>
</dbReference>
<dbReference type="CDD" id="cd20553">
    <property type="entry name" value="CYCLIN_TFIIIB90_rpt1"/>
    <property type="match status" value="1"/>
</dbReference>
<feature type="region of interest" description="Disordered" evidence="12">
    <location>
        <begin position="319"/>
        <end position="361"/>
    </location>
</feature>
<dbReference type="GO" id="GO:0000126">
    <property type="term" value="C:transcription factor TFIIIB complex"/>
    <property type="evidence" value="ECO:0007669"/>
    <property type="project" value="TreeGrafter"/>
</dbReference>
<evidence type="ECO:0000313" key="14">
    <source>
        <dbReference type="EMBL" id="CDF39535.1"/>
    </source>
</evidence>
<dbReference type="EMBL" id="HG002050">
    <property type="protein sequence ID" value="CDF39535.1"/>
    <property type="molecule type" value="Genomic_DNA"/>
</dbReference>
<dbReference type="AlphaFoldDB" id="R7QQ93"/>
<dbReference type="SUPFAM" id="SSF47954">
    <property type="entry name" value="Cyclin-like"/>
    <property type="match status" value="2"/>
</dbReference>
<name>R7QQ93_CHOCR</name>
<dbReference type="Gene3D" id="1.10.472.10">
    <property type="entry name" value="Cyclin-like"/>
    <property type="match status" value="2"/>
</dbReference>
<reference evidence="15" key="1">
    <citation type="journal article" date="2013" name="Proc. Natl. Acad. Sci. U.S.A.">
        <title>Genome structure and metabolic features in the red seaweed Chondrus crispus shed light on evolution of the Archaeplastida.</title>
        <authorList>
            <person name="Collen J."/>
            <person name="Porcel B."/>
            <person name="Carre W."/>
            <person name="Ball S.G."/>
            <person name="Chaparro C."/>
            <person name="Tonon T."/>
            <person name="Barbeyron T."/>
            <person name="Michel G."/>
            <person name="Noel B."/>
            <person name="Valentin K."/>
            <person name="Elias M."/>
            <person name="Artiguenave F."/>
            <person name="Arun A."/>
            <person name="Aury J.M."/>
            <person name="Barbosa-Neto J.F."/>
            <person name="Bothwell J.H."/>
            <person name="Bouget F.Y."/>
            <person name="Brillet L."/>
            <person name="Cabello-Hurtado F."/>
            <person name="Capella-Gutierrez S."/>
            <person name="Charrier B."/>
            <person name="Cladiere L."/>
            <person name="Cock J.M."/>
            <person name="Coelho S.M."/>
            <person name="Colleoni C."/>
            <person name="Czjzek M."/>
            <person name="Da Silva C."/>
            <person name="Delage L."/>
            <person name="Denoeud F."/>
            <person name="Deschamps P."/>
            <person name="Dittami S.M."/>
            <person name="Gabaldon T."/>
            <person name="Gachon C.M."/>
            <person name="Groisillier A."/>
            <person name="Herve C."/>
            <person name="Jabbari K."/>
            <person name="Katinka M."/>
            <person name="Kloareg B."/>
            <person name="Kowalczyk N."/>
            <person name="Labadie K."/>
            <person name="Leblanc C."/>
            <person name="Lopez P.J."/>
            <person name="McLachlan D.H."/>
            <person name="Meslet-Cladiere L."/>
            <person name="Moustafa A."/>
            <person name="Nehr Z."/>
            <person name="Nyvall Collen P."/>
            <person name="Panaud O."/>
            <person name="Partensky F."/>
            <person name="Poulain J."/>
            <person name="Rensing S.A."/>
            <person name="Rousvoal S."/>
            <person name="Samson G."/>
            <person name="Symeonidi A."/>
            <person name="Weissenbach J."/>
            <person name="Zambounis A."/>
            <person name="Wincker P."/>
            <person name="Boyen C."/>
        </authorList>
    </citation>
    <scope>NUCLEOTIDE SEQUENCE [LARGE SCALE GENOMIC DNA]</scope>
    <source>
        <strain evidence="15">cv. Stackhouse</strain>
    </source>
</reference>
<dbReference type="FunFam" id="1.10.472.10:FF:000002">
    <property type="entry name" value="Transcription factor IIIB 90 kDa subunit"/>
    <property type="match status" value="1"/>
</dbReference>
<dbReference type="GO" id="GO:0008270">
    <property type="term" value="F:zinc ion binding"/>
    <property type="evidence" value="ECO:0007669"/>
    <property type="project" value="UniProtKB-KW"/>
</dbReference>
<dbReference type="InterPro" id="IPR013137">
    <property type="entry name" value="Znf_TFIIB"/>
</dbReference>
<gene>
    <name evidence="14" type="ORF">CHC_T00000339001</name>
</gene>
<dbReference type="SUPFAM" id="SSF57783">
    <property type="entry name" value="Zinc beta-ribbon"/>
    <property type="match status" value="1"/>
</dbReference>
<sequence>MSTSALKCPNCDSYDIDTDTARGEATCVECGTVLEQNLIVSEVGFSEDARGRSNVIGQHVRADGRLSSYGALRGFSREATELTMQNGKRRLGHLASSLGLNTQKYTEGALRLFRVAVERNFHKGRRMANVCCACLYIVCRMERTAHMLLDFADVLETNLYDLGHTFLKLGKILSIQLPIIDPSLYIHRFANKLEFGEVTNAVAMSALRLIARMQRDWMNEGRRPSGLCGAALLIAARMHDFYRSQADVTRVVRIGNVALRDRLTELHNTSTATLTAAQIDAGGGDDGKWTSLNISDGSEACDPPAFQRLEARRALLAKRKRTNDADSETAEDESCSTAGGGSVKKVRITPGKGGRTTEDEQLEGEFAKVLASSELQELEQETNVEEELVLAAQKRRAAEKETDLEGDSEDEEDDEIEKEADDGELSDLDEEDAEKYLNTEEEYERKKELWTEVNKEYLEKQEKLERMKRENPEEYKRLRPWRNTQKKKKTARSGKTSRGTEKDDEEPQPVAPKPSKKLNYSVLKTLGEPGGAGLLGSVQPVPASGALPPLAPRADT</sequence>
<accession>R7QQ93</accession>
<dbReference type="PANTHER" id="PTHR11618">
    <property type="entry name" value="TRANSCRIPTION INITIATION FACTOR IIB-RELATED"/>
    <property type="match status" value="1"/>
</dbReference>
<evidence type="ECO:0000256" key="8">
    <source>
        <dbReference type="ARBA" id="ARBA00023163"/>
    </source>
</evidence>
<dbReference type="Gramene" id="CDF39535">
    <property type="protein sequence ID" value="CDF39535"/>
    <property type="gene ID" value="CHC_T00000339001"/>
</dbReference>
<dbReference type="Gene3D" id="2.20.25.10">
    <property type="match status" value="1"/>
</dbReference>
<evidence type="ECO:0000256" key="5">
    <source>
        <dbReference type="ARBA" id="ARBA00022833"/>
    </source>
</evidence>
<dbReference type="OMA" id="FHGENVP"/>
<keyword evidence="15" id="KW-1185">Reference proteome</keyword>
<comment type="similarity">
    <text evidence="2">Belongs to the TFIIB family.</text>
</comment>
<evidence type="ECO:0000256" key="3">
    <source>
        <dbReference type="ARBA" id="ARBA00022723"/>
    </source>
</evidence>
<dbReference type="RefSeq" id="XP_005713447.1">
    <property type="nucleotide sequence ID" value="XM_005713390.1"/>
</dbReference>
<dbReference type="CDD" id="cd20554">
    <property type="entry name" value="CYCLIN_TFIIIB90_rpt2"/>
    <property type="match status" value="1"/>
</dbReference>
<evidence type="ECO:0000256" key="1">
    <source>
        <dbReference type="ARBA" id="ARBA00004123"/>
    </source>
</evidence>
<evidence type="ECO:0000313" key="15">
    <source>
        <dbReference type="Proteomes" id="UP000012073"/>
    </source>
</evidence>
<dbReference type="Pfam" id="PF08271">
    <property type="entry name" value="Zn_Ribbon_TF"/>
    <property type="match status" value="1"/>
</dbReference>
<dbReference type="PhylomeDB" id="R7QQ93"/>
<dbReference type="STRING" id="2769.R7QQ93"/>
<dbReference type="InterPro" id="IPR013763">
    <property type="entry name" value="Cyclin-like_dom"/>
</dbReference>
<feature type="domain" description="TFIIB-type" evidence="13">
    <location>
        <begin position="4"/>
        <end position="35"/>
    </location>
</feature>
<feature type="compositionally biased region" description="Basic residues" evidence="12">
    <location>
        <begin position="478"/>
        <end position="492"/>
    </location>
</feature>
<keyword evidence="9" id="KW-0539">Nucleus</keyword>
<dbReference type="PRINTS" id="PR00685">
    <property type="entry name" value="TIFACTORIIB"/>
</dbReference>
<dbReference type="GO" id="GO:0001006">
    <property type="term" value="F:RNA polymerase III type 3 promoter sequence-specific DNA binding"/>
    <property type="evidence" value="ECO:0007669"/>
    <property type="project" value="TreeGrafter"/>
</dbReference>
<organism evidence="14 15">
    <name type="scientific">Chondrus crispus</name>
    <name type="common">Carrageen Irish moss</name>
    <name type="synonym">Polymorpha crispa</name>
    <dbReference type="NCBI Taxonomy" id="2769"/>
    <lineage>
        <taxon>Eukaryota</taxon>
        <taxon>Rhodophyta</taxon>
        <taxon>Florideophyceae</taxon>
        <taxon>Rhodymeniophycidae</taxon>
        <taxon>Gigartinales</taxon>
        <taxon>Gigartinaceae</taxon>
        <taxon>Chondrus</taxon>
    </lineage>
</organism>
<keyword evidence="7" id="KW-0010">Activator</keyword>
<evidence type="ECO:0000256" key="11">
    <source>
        <dbReference type="PROSITE-ProRule" id="PRU00469"/>
    </source>
</evidence>
<dbReference type="Proteomes" id="UP000012073">
    <property type="component" value="Unassembled WGS sequence"/>
</dbReference>
<evidence type="ECO:0000256" key="2">
    <source>
        <dbReference type="ARBA" id="ARBA00010857"/>
    </source>
</evidence>
<dbReference type="PROSITE" id="PS51134">
    <property type="entry name" value="ZF_TFIIB"/>
    <property type="match status" value="1"/>
</dbReference>
<dbReference type="GO" id="GO:0070897">
    <property type="term" value="P:transcription preinitiation complex assembly"/>
    <property type="evidence" value="ECO:0007669"/>
    <property type="project" value="InterPro"/>
</dbReference>
<feature type="compositionally biased region" description="Acidic residues" evidence="12">
    <location>
        <begin position="404"/>
        <end position="433"/>
    </location>
</feature>
<keyword evidence="3" id="KW-0479">Metal-binding</keyword>
<dbReference type="SMART" id="SM00385">
    <property type="entry name" value="CYCLIN"/>
    <property type="match status" value="2"/>
</dbReference>
<keyword evidence="5" id="KW-0862">Zinc</keyword>
<dbReference type="Pfam" id="PF00382">
    <property type="entry name" value="TFIIB"/>
    <property type="match status" value="2"/>
</dbReference>
<dbReference type="PANTHER" id="PTHR11618:SF4">
    <property type="entry name" value="TRANSCRIPTION FACTOR IIIB 90 KDA SUBUNIT"/>
    <property type="match status" value="1"/>
</dbReference>
<protein>
    <recommendedName>
        <fullName evidence="10">B-related factor 1</fullName>
    </recommendedName>
</protein>
<feature type="region of interest" description="Disordered" evidence="12">
    <location>
        <begin position="392"/>
        <end position="556"/>
    </location>
</feature>
<keyword evidence="4 11" id="KW-0863">Zinc-finger</keyword>
<dbReference type="KEGG" id="ccp:CHC_T00000339001"/>
<dbReference type="GO" id="GO:0017025">
    <property type="term" value="F:TBP-class protein binding"/>
    <property type="evidence" value="ECO:0007669"/>
    <property type="project" value="InterPro"/>
</dbReference>
<evidence type="ECO:0000259" key="13">
    <source>
        <dbReference type="PROSITE" id="PS51134"/>
    </source>
</evidence>
<evidence type="ECO:0000256" key="6">
    <source>
        <dbReference type="ARBA" id="ARBA00023015"/>
    </source>
</evidence>
<feature type="compositionally biased region" description="Basic and acidic residues" evidence="12">
    <location>
        <begin position="434"/>
        <end position="477"/>
    </location>
</feature>
<dbReference type="OrthoDB" id="511529at2759"/>
<dbReference type="InterPro" id="IPR000812">
    <property type="entry name" value="TFIIB"/>
</dbReference>
<evidence type="ECO:0000256" key="12">
    <source>
        <dbReference type="SAM" id="MobiDB-lite"/>
    </source>
</evidence>
<dbReference type="GeneID" id="17321165"/>
<dbReference type="GO" id="GO:0005634">
    <property type="term" value="C:nucleus"/>
    <property type="evidence" value="ECO:0007669"/>
    <property type="project" value="UniProtKB-SubCell"/>
</dbReference>
<evidence type="ECO:0000256" key="9">
    <source>
        <dbReference type="ARBA" id="ARBA00023242"/>
    </source>
</evidence>
<keyword evidence="6" id="KW-0805">Transcription regulation</keyword>
<evidence type="ECO:0000256" key="10">
    <source>
        <dbReference type="ARBA" id="ARBA00031009"/>
    </source>
</evidence>
<comment type="subcellular location">
    <subcellularLocation>
        <location evidence="1">Nucleus</location>
    </subcellularLocation>
</comment>
<dbReference type="Pfam" id="PF07741">
    <property type="entry name" value="BRF1"/>
    <property type="match status" value="1"/>
</dbReference>
<dbReference type="InterPro" id="IPR013150">
    <property type="entry name" value="TFIIB_cyclin"/>
</dbReference>
<dbReference type="InterPro" id="IPR011665">
    <property type="entry name" value="BRF1_TBP-bd_dom"/>
</dbReference>
<dbReference type="GO" id="GO:0097550">
    <property type="term" value="C:transcription preinitiation complex"/>
    <property type="evidence" value="ECO:0007669"/>
    <property type="project" value="TreeGrafter"/>
</dbReference>
<keyword evidence="8" id="KW-0804">Transcription</keyword>
<dbReference type="Gene3D" id="1.20.5.650">
    <property type="entry name" value="Single helix bin"/>
    <property type="match status" value="1"/>
</dbReference>
<dbReference type="FunFam" id="1.10.472.10:FF:000007">
    <property type="entry name" value="Transcription factor IIIB 90 kDa subunit"/>
    <property type="match status" value="1"/>
</dbReference>
<evidence type="ECO:0000256" key="4">
    <source>
        <dbReference type="ARBA" id="ARBA00022771"/>
    </source>
</evidence>